<feature type="signal peptide" evidence="1">
    <location>
        <begin position="1"/>
        <end position="18"/>
    </location>
</feature>
<protein>
    <submittedName>
        <fullName evidence="2">Uncharacterized protein</fullName>
    </submittedName>
</protein>
<evidence type="ECO:0000256" key="1">
    <source>
        <dbReference type="SAM" id="SignalP"/>
    </source>
</evidence>
<accession>A0A7S1BKA5</accession>
<organism evidence="2">
    <name type="scientific">Corethron hystrix</name>
    <dbReference type="NCBI Taxonomy" id="216773"/>
    <lineage>
        <taxon>Eukaryota</taxon>
        <taxon>Sar</taxon>
        <taxon>Stramenopiles</taxon>
        <taxon>Ochrophyta</taxon>
        <taxon>Bacillariophyta</taxon>
        <taxon>Coscinodiscophyceae</taxon>
        <taxon>Corethrophycidae</taxon>
        <taxon>Corethrales</taxon>
        <taxon>Corethraceae</taxon>
        <taxon>Corethron</taxon>
    </lineage>
</organism>
<reference evidence="2" key="1">
    <citation type="submission" date="2021-01" db="EMBL/GenBank/DDBJ databases">
        <authorList>
            <person name="Corre E."/>
            <person name="Pelletier E."/>
            <person name="Niang G."/>
            <person name="Scheremetjew M."/>
            <person name="Finn R."/>
            <person name="Kale V."/>
            <person name="Holt S."/>
            <person name="Cochrane G."/>
            <person name="Meng A."/>
            <person name="Brown T."/>
            <person name="Cohen L."/>
        </authorList>
    </citation>
    <scope>NUCLEOTIDE SEQUENCE</scope>
    <source>
        <strain evidence="2">308</strain>
    </source>
</reference>
<evidence type="ECO:0000313" key="2">
    <source>
        <dbReference type="EMBL" id="CAD8888603.1"/>
    </source>
</evidence>
<gene>
    <name evidence="2" type="ORF">CHYS00102_LOCUS15803</name>
</gene>
<sequence>MQFVRVIIFLLLCHVAEATWNIINDARVRDKNITPVLGRGYSISTGSYHSTCMNIGTITDPTSDYDYFFVEIKFSTGGSRESGGKLAKTVAAKAVSDRINSNSNSKASGGINYHRVVSVMKVDRYYTSIDETASTLTAQVTQMLSRGGIIQFFQACGPNYIRAIRRTTELAATFDYGSISRSYDGSVVDSIQNNIDESTSQERTTTTKNKVKVSGLLIRIFGYGLSLNAFQGTDSGDVSLVAKDLKDYRRVMDTALKSMQDPHGGMVRSIELVPWTSNAAFQNTLRLDTPLTRNVYRCIITDGNCTDGTDGNLATTCGYEANGTALANDADICRVDGSEDAVYKDIRKFNIVANAEFIARINAIIRQEMTALQIHMNCISQLLMYPFDLHTSELLNRRISDDNFYMNIRQLTYRLLYGENGTLPTNSNFFNDPAAVLSGGNEENYLFVRKARNILDYIQNFFERCMLKMGETKYSVASGNMQLNHWSDIPECNKIMCTLPNTAYNNGNCVAYTGDFSDFLPLTTRLDEYCPPEIFLEDDQNKMGLQYTQSVPFSPI</sequence>
<feature type="chain" id="PRO_5030532567" evidence="1">
    <location>
        <begin position="19"/>
        <end position="556"/>
    </location>
</feature>
<proteinExistence type="predicted"/>
<dbReference type="AlphaFoldDB" id="A0A7S1BKA5"/>
<keyword evidence="1" id="KW-0732">Signal</keyword>
<dbReference type="EMBL" id="HBFR01021975">
    <property type="protein sequence ID" value="CAD8888603.1"/>
    <property type="molecule type" value="Transcribed_RNA"/>
</dbReference>
<name>A0A7S1BKA5_9STRA</name>